<dbReference type="AlphaFoldDB" id="A0A3N6MEP9"/>
<comment type="caution">
    <text evidence="1">The sequence shown here is derived from an EMBL/GenBank/DDBJ whole genome shotgun (WGS) entry which is preliminary data.</text>
</comment>
<organism evidence="1 2">
    <name type="scientific">Natrarchaeobius chitinivorans</name>
    <dbReference type="NCBI Taxonomy" id="1679083"/>
    <lineage>
        <taxon>Archaea</taxon>
        <taxon>Methanobacteriati</taxon>
        <taxon>Methanobacteriota</taxon>
        <taxon>Stenosarchaea group</taxon>
        <taxon>Halobacteria</taxon>
        <taxon>Halobacteriales</taxon>
        <taxon>Natrialbaceae</taxon>
        <taxon>Natrarchaeobius</taxon>
    </lineage>
</organism>
<evidence type="ECO:0000313" key="2">
    <source>
        <dbReference type="Proteomes" id="UP000281431"/>
    </source>
</evidence>
<dbReference type="OrthoDB" id="161889at2157"/>
<sequence length="280" mass="31738">MSRLDEPTVRAPLQNAADVVYCRYPVSDGRVADLRTDLSRTIRNHSRPERLVGIGVGDDRREPYTVSVFLESFAGGSFLVWHVEGVCPDDDPVSLVEGVALFRALAEHLELDGASVIEPVVFARHPERPGSVARSLDGVPFVLGSTDDDGEPPDVVVFRPRMRSGLPTTVIRWFQRLVAFFEGGRIERAFDEWTEPVVDAEGVHTETAFLEEIDGDWYCVNYLECESRERVWRAYHDSDDAVARVSERALRWSLDDPSFLDRVPETRFELLVHAVNDRRR</sequence>
<proteinExistence type="predicted"/>
<accession>A0A3N6MEP9</accession>
<dbReference type="Proteomes" id="UP000281431">
    <property type="component" value="Unassembled WGS sequence"/>
</dbReference>
<evidence type="ECO:0000313" key="1">
    <source>
        <dbReference type="EMBL" id="RQH01318.1"/>
    </source>
</evidence>
<protein>
    <submittedName>
        <fullName evidence="1">Uncharacterized protein</fullName>
    </submittedName>
</protein>
<reference evidence="1 2" key="1">
    <citation type="submission" date="2018-10" db="EMBL/GenBank/DDBJ databases">
        <title>Natrarchaeobius chitinivorans gen. nov., sp. nov., and Natrarchaeobius haloalkaliphilus sp. nov., alkaliphilic, chitin-utilizing haloarchaea from hypersaline alkaline lakes.</title>
        <authorList>
            <person name="Sorokin D.Y."/>
            <person name="Elcheninov A.G."/>
            <person name="Kostrikina N.A."/>
            <person name="Bale N.J."/>
            <person name="Sinninghe Damste J.S."/>
            <person name="Khijniak T.V."/>
            <person name="Kublanov I.V."/>
            <person name="Toshchakov S.V."/>
        </authorList>
    </citation>
    <scope>NUCLEOTIDE SEQUENCE [LARGE SCALE GENOMIC DNA]</scope>
    <source>
        <strain evidence="1 2">AArcht7</strain>
    </source>
</reference>
<keyword evidence="2" id="KW-1185">Reference proteome</keyword>
<gene>
    <name evidence="1" type="ORF">EA472_07670</name>
</gene>
<name>A0A3N6MEP9_NATCH</name>
<dbReference type="EMBL" id="REFZ01000004">
    <property type="protein sequence ID" value="RQH01318.1"/>
    <property type="molecule type" value="Genomic_DNA"/>
</dbReference>